<dbReference type="EMBL" id="JAPFFF010000046">
    <property type="protein sequence ID" value="KAK8840417.1"/>
    <property type="molecule type" value="Genomic_DNA"/>
</dbReference>
<proteinExistence type="predicted"/>
<accession>A0ABR2H3S8</accession>
<dbReference type="Gene3D" id="2.60.120.260">
    <property type="entry name" value="Galactose-binding domain-like"/>
    <property type="match status" value="1"/>
</dbReference>
<reference evidence="2 3" key="1">
    <citation type="submission" date="2024-04" db="EMBL/GenBank/DDBJ databases">
        <title>Tritrichomonas musculus Genome.</title>
        <authorList>
            <person name="Alves-Ferreira E."/>
            <person name="Grigg M."/>
            <person name="Lorenzi H."/>
            <person name="Galac M."/>
        </authorList>
    </citation>
    <scope>NUCLEOTIDE SEQUENCE [LARGE SCALE GENOMIC DNA]</scope>
    <source>
        <strain evidence="2 3">EAF2021</strain>
    </source>
</reference>
<protein>
    <recommendedName>
        <fullName evidence="1">F5/8 type C domain-containing protein</fullName>
    </recommendedName>
</protein>
<keyword evidence="3" id="KW-1185">Reference proteome</keyword>
<dbReference type="SUPFAM" id="SSF49785">
    <property type="entry name" value="Galactose-binding domain-like"/>
    <property type="match status" value="1"/>
</dbReference>
<evidence type="ECO:0000313" key="2">
    <source>
        <dbReference type="EMBL" id="KAK8840417.1"/>
    </source>
</evidence>
<gene>
    <name evidence="2" type="ORF">M9Y10_030817</name>
</gene>
<dbReference type="InterPro" id="IPR008979">
    <property type="entry name" value="Galactose-bd-like_sf"/>
</dbReference>
<dbReference type="PROSITE" id="PS50022">
    <property type="entry name" value="FA58C_3"/>
    <property type="match status" value="1"/>
</dbReference>
<evidence type="ECO:0000259" key="1">
    <source>
        <dbReference type="PROSITE" id="PS50022"/>
    </source>
</evidence>
<dbReference type="InterPro" id="IPR000421">
    <property type="entry name" value="FA58C"/>
</dbReference>
<organism evidence="2 3">
    <name type="scientific">Tritrichomonas musculus</name>
    <dbReference type="NCBI Taxonomy" id="1915356"/>
    <lineage>
        <taxon>Eukaryota</taxon>
        <taxon>Metamonada</taxon>
        <taxon>Parabasalia</taxon>
        <taxon>Tritrichomonadida</taxon>
        <taxon>Tritrichomonadidae</taxon>
        <taxon>Tritrichomonas</taxon>
    </lineage>
</organism>
<dbReference type="Pfam" id="PF00754">
    <property type="entry name" value="F5_F8_type_C"/>
    <property type="match status" value="1"/>
</dbReference>
<name>A0ABR2H3S8_9EUKA</name>
<sequence>MSIDIKLSTKNFAEASKIIGNNQFHFIIGDKEVLCHKFVASFLSQSITKILLSDPIIDSFIIDLGSNSNAEQKEQIESKIQTNLQKLIFGENIEITREELHNFISQLDNVSKNTKISELLPTNISALLILNQSLKNDEISEQIYKCLFSSLIENNLSPSKEAKTLTKEEIEHKLVLIQKVELFLSIIKNSQGKENKNDFIDYAIHYLEQEYSEIVDEIASHFFEISEKYLNEMNEKLLGAVLSSESLQIENEDSLLSTLLIRRKYLLSKDEENNENEYHEFFIEKVEFEYLTEKSIQFFLDEIEFDDISYDIWSQIKKRLVLPVKITLPKNSRIKKPTAQTFEYDSLNPFNGIFHHLTEVSNGNIQTNQTIEIKASNKCCGSYETLVDFQSTEGYTHVNGSPSPRWLQIDFKTRKVQIDSYLIKSPKSQDSSGVCKLKSWKVEVSNDGLKWDMIDERENVSELNGDHKLVFFKIKTMTEPVRFFRIISNQDNWNNNDGFNISKLELFGNITEPII</sequence>
<dbReference type="Proteomes" id="UP001470230">
    <property type="component" value="Unassembled WGS sequence"/>
</dbReference>
<comment type="caution">
    <text evidence="2">The sequence shown here is derived from an EMBL/GenBank/DDBJ whole genome shotgun (WGS) entry which is preliminary data.</text>
</comment>
<evidence type="ECO:0000313" key="3">
    <source>
        <dbReference type="Proteomes" id="UP001470230"/>
    </source>
</evidence>
<feature type="domain" description="F5/8 type C" evidence="1">
    <location>
        <begin position="346"/>
        <end position="509"/>
    </location>
</feature>